<proteinExistence type="predicted"/>
<dbReference type="GO" id="GO:0016853">
    <property type="term" value="F:isomerase activity"/>
    <property type="evidence" value="ECO:0007669"/>
    <property type="project" value="TreeGrafter"/>
</dbReference>
<dbReference type="Pfam" id="PF02567">
    <property type="entry name" value="PhzC-PhzF"/>
    <property type="match status" value="1"/>
</dbReference>
<dbReference type="SUPFAM" id="SSF54506">
    <property type="entry name" value="Diaminopimelate epimerase-like"/>
    <property type="match status" value="1"/>
</dbReference>
<reference evidence="2 3" key="2">
    <citation type="submission" date="2020-08" db="EMBL/GenBank/DDBJ databases">
        <title>The Agave Microbiome: Exploring the role of microbial communities in plant adaptations to desert environments.</title>
        <authorList>
            <person name="Partida-Martinez L.P."/>
        </authorList>
    </citation>
    <scope>NUCLEOTIDE SEQUENCE [LARGE SCALE GENOMIC DNA]</scope>
    <source>
        <strain evidence="2 3">AT2.17</strain>
    </source>
</reference>
<keyword evidence="3" id="KW-1185">Reference proteome</keyword>
<protein>
    <submittedName>
        <fullName evidence="2">PhzF family phenazine biosynthesis protein</fullName>
    </submittedName>
</protein>
<dbReference type="Gene3D" id="3.10.310.10">
    <property type="entry name" value="Diaminopimelate Epimerase, Chain A, domain 1"/>
    <property type="match status" value="2"/>
</dbReference>
<dbReference type="PIRSF" id="PIRSF016184">
    <property type="entry name" value="PhzC_PhzF"/>
    <property type="match status" value="1"/>
</dbReference>
<dbReference type="AlphaFoldDB" id="A0A7Y9H6V9"/>
<evidence type="ECO:0000256" key="1">
    <source>
        <dbReference type="PIRSR" id="PIRSR016184-1"/>
    </source>
</evidence>
<feature type="active site" evidence="1">
    <location>
        <position position="45"/>
    </location>
</feature>
<comment type="caution">
    <text evidence="2">The sequence shown here is derived from an EMBL/GenBank/DDBJ whole genome shotgun (WGS) entry which is preliminary data.</text>
</comment>
<dbReference type="RefSeq" id="WP_179621002.1">
    <property type="nucleotide sequence ID" value="NZ_JACCBW010000004.1"/>
</dbReference>
<gene>
    <name evidence="2" type="ORF">F4692_003527</name>
</gene>
<dbReference type="GO" id="GO:0005737">
    <property type="term" value="C:cytoplasm"/>
    <property type="evidence" value="ECO:0007669"/>
    <property type="project" value="TreeGrafter"/>
</dbReference>
<evidence type="ECO:0000313" key="2">
    <source>
        <dbReference type="EMBL" id="NYE38379.1"/>
    </source>
</evidence>
<organism evidence="2 3">
    <name type="scientific">Nocardioides cavernae</name>
    <dbReference type="NCBI Taxonomy" id="1921566"/>
    <lineage>
        <taxon>Bacteria</taxon>
        <taxon>Bacillati</taxon>
        <taxon>Actinomycetota</taxon>
        <taxon>Actinomycetes</taxon>
        <taxon>Propionibacteriales</taxon>
        <taxon>Nocardioidaceae</taxon>
        <taxon>Nocardioides</taxon>
    </lineage>
</organism>
<dbReference type="InterPro" id="IPR003719">
    <property type="entry name" value="Phenazine_PhzF-like"/>
</dbReference>
<sequence>MLPFRQVDVFSSVPWLGNPLAVVHAADGVTDAQMAHFARWTNLSETTFLCAPTDPAADYRVRIWTTGGELPFAGHPTIGSAHAWLEAGGVPRGDTIVQECGAGLVDVRRTPRLGFAAPPLRRSGAVDADLRTRIVRALGIADAAVEDMAWIDNGPGWVGVDLGTARAALDVVPDVAAFTDLKVTVLGRWDATDAADLGADVEVRAFYADGRDFGEDPVTGSANAGLAQWLIGAGALPAAYTARQGSVIGREGRVRLEASDDRVWVSGDAVTRIVGEVDL</sequence>
<name>A0A7Y9H6V9_9ACTN</name>
<dbReference type="PANTHER" id="PTHR13774">
    <property type="entry name" value="PHENAZINE BIOSYNTHESIS PROTEIN"/>
    <property type="match status" value="1"/>
</dbReference>
<dbReference type="Proteomes" id="UP000549911">
    <property type="component" value="Unassembled WGS sequence"/>
</dbReference>
<evidence type="ECO:0000313" key="3">
    <source>
        <dbReference type="Proteomes" id="UP000549911"/>
    </source>
</evidence>
<dbReference type="EMBL" id="JACCBW010000004">
    <property type="protein sequence ID" value="NYE38379.1"/>
    <property type="molecule type" value="Genomic_DNA"/>
</dbReference>
<dbReference type="NCBIfam" id="TIGR00654">
    <property type="entry name" value="PhzF_family"/>
    <property type="match status" value="1"/>
</dbReference>
<reference evidence="2 3" key="1">
    <citation type="submission" date="2020-07" db="EMBL/GenBank/DDBJ databases">
        <authorList>
            <person name="Partida-Martinez L."/>
            <person name="Huntemann M."/>
            <person name="Clum A."/>
            <person name="Wang J."/>
            <person name="Palaniappan K."/>
            <person name="Ritter S."/>
            <person name="Chen I.-M."/>
            <person name="Stamatis D."/>
            <person name="Reddy T."/>
            <person name="O'Malley R."/>
            <person name="Daum C."/>
            <person name="Shapiro N."/>
            <person name="Ivanova N."/>
            <person name="Kyrpides N."/>
            <person name="Woyke T."/>
        </authorList>
    </citation>
    <scope>NUCLEOTIDE SEQUENCE [LARGE SCALE GENOMIC DNA]</scope>
    <source>
        <strain evidence="2 3">AT2.17</strain>
    </source>
</reference>
<dbReference type="PANTHER" id="PTHR13774:SF32">
    <property type="entry name" value="ANTISENSE-ENHANCING SEQUENCE 1"/>
    <property type="match status" value="1"/>
</dbReference>
<accession>A0A7Y9H6V9</accession>